<sequence>MAHYPTRKIGDTPVSAIGLGCMGMSVSYTSFGGINDEESLKVLTRAADLGVNFWDTSDVYGFGKNEQLLGRWFRETGRRNEIFLASKFGILHDATGKPSTRGDKAWVRQACLASLERLGVDHVDLYYQHRVDPAVPIEETVQAMVELKNEGKIRYLGLSECSAATLRRACAVHPIAAAQMEFSPFALEIESEQTKFLQTARELGVKIVVYSPLGRGFLTGGIKSRADLDAGDNRHNHPRFSEQNFNANFVLVDKLSAIAEKKGCTPAQLVLAWVLAQGDDFIPIPGTKKLKYLEQNAKAVDVTLTKEEEAEVRKTIDSVGGSKGDRYPAIMMETLFGNSPELK</sequence>
<dbReference type="OrthoDB" id="37537at2759"/>
<dbReference type="AlphaFoldDB" id="F0X738"/>
<evidence type="ECO:0000256" key="1">
    <source>
        <dbReference type="ARBA" id="ARBA00023002"/>
    </source>
</evidence>
<organism evidence="4">
    <name type="scientific">Grosmannia clavigera (strain kw1407 / UAMH 11150)</name>
    <name type="common">Blue stain fungus</name>
    <name type="synonym">Graphiocladiella clavigera</name>
    <dbReference type="NCBI Taxonomy" id="655863"/>
    <lineage>
        <taxon>Eukaryota</taxon>
        <taxon>Fungi</taxon>
        <taxon>Dikarya</taxon>
        <taxon>Ascomycota</taxon>
        <taxon>Pezizomycotina</taxon>
        <taxon>Sordariomycetes</taxon>
        <taxon>Sordariomycetidae</taxon>
        <taxon>Ophiostomatales</taxon>
        <taxon>Ophiostomataceae</taxon>
        <taxon>Leptographium</taxon>
    </lineage>
</organism>
<proteinExistence type="predicted"/>
<dbReference type="SUPFAM" id="SSF51430">
    <property type="entry name" value="NAD(P)-linked oxidoreductase"/>
    <property type="match status" value="1"/>
</dbReference>
<evidence type="ECO:0000313" key="4">
    <source>
        <dbReference type="Proteomes" id="UP000007796"/>
    </source>
</evidence>
<dbReference type="Pfam" id="PF00248">
    <property type="entry name" value="Aldo_ket_red"/>
    <property type="match status" value="1"/>
</dbReference>
<dbReference type="CDD" id="cd19076">
    <property type="entry name" value="AKR_AKR13A_13D"/>
    <property type="match status" value="1"/>
</dbReference>
<accession>F0X738</accession>
<evidence type="ECO:0000313" key="3">
    <source>
        <dbReference type="EMBL" id="EFX06263.1"/>
    </source>
</evidence>
<dbReference type="RefSeq" id="XP_014175745.1">
    <property type="nucleotide sequence ID" value="XM_014320270.1"/>
</dbReference>
<feature type="domain" description="NADP-dependent oxidoreductase" evidence="2">
    <location>
        <begin position="17"/>
        <end position="315"/>
    </location>
</feature>
<gene>
    <name evidence="3" type="ORF">CMQ_6584</name>
</gene>
<dbReference type="PANTHER" id="PTHR43625">
    <property type="entry name" value="AFLATOXIN B1 ALDEHYDE REDUCTASE"/>
    <property type="match status" value="1"/>
</dbReference>
<dbReference type="HOGENOM" id="CLU_023205_2_1_1"/>
<dbReference type="STRING" id="655863.F0X738"/>
<dbReference type="eggNOG" id="KOG1575">
    <property type="taxonomic scope" value="Eukaryota"/>
</dbReference>
<dbReference type="InterPro" id="IPR036812">
    <property type="entry name" value="NAD(P)_OxRdtase_dom_sf"/>
</dbReference>
<keyword evidence="1" id="KW-0560">Oxidoreductase</keyword>
<dbReference type="EMBL" id="GL629729">
    <property type="protein sequence ID" value="EFX06263.1"/>
    <property type="molecule type" value="Genomic_DNA"/>
</dbReference>
<name>F0X738_GROCL</name>
<dbReference type="InterPro" id="IPR020471">
    <property type="entry name" value="AKR"/>
</dbReference>
<protein>
    <submittedName>
        <fullName evidence="3">Aldo-keto reductase</fullName>
    </submittedName>
</protein>
<dbReference type="InterPro" id="IPR023210">
    <property type="entry name" value="NADP_OxRdtase_dom"/>
</dbReference>
<dbReference type="GeneID" id="25980033"/>
<dbReference type="Gene3D" id="3.20.20.100">
    <property type="entry name" value="NADP-dependent oxidoreductase domain"/>
    <property type="match status" value="1"/>
</dbReference>
<dbReference type="PANTHER" id="PTHR43625:SF40">
    <property type="entry name" value="ALDO-KETO REDUCTASE YAKC [NADP(+)]"/>
    <property type="match status" value="1"/>
</dbReference>
<dbReference type="InterPro" id="IPR050791">
    <property type="entry name" value="Aldo-Keto_reductase"/>
</dbReference>
<reference evidence="3 4" key="1">
    <citation type="journal article" date="2011" name="Proc. Natl. Acad. Sci. U.S.A.">
        <title>Genome and transcriptome analyses of the mountain pine beetle-fungal symbiont Grosmannia clavigera, a lodgepole pine pathogen.</title>
        <authorList>
            <person name="DiGuistini S."/>
            <person name="Wang Y."/>
            <person name="Liao N.Y."/>
            <person name="Taylor G."/>
            <person name="Tanguay P."/>
            <person name="Feau N."/>
            <person name="Henrissat B."/>
            <person name="Chan S.K."/>
            <person name="Hesse-Orce U."/>
            <person name="Alamouti S.M."/>
            <person name="Tsui C.K.M."/>
            <person name="Docking R.T."/>
            <person name="Levasseur A."/>
            <person name="Haridas S."/>
            <person name="Robertson G."/>
            <person name="Birol I."/>
            <person name="Holt R.A."/>
            <person name="Marra M.A."/>
            <person name="Hamelin R.C."/>
            <person name="Hirst M."/>
            <person name="Jones S.J.M."/>
            <person name="Bohlmann J."/>
            <person name="Breuil C."/>
        </authorList>
    </citation>
    <scope>NUCLEOTIDE SEQUENCE [LARGE SCALE GENOMIC DNA]</scope>
    <source>
        <strain evidence="4">kw1407 / UAMH 11150</strain>
    </source>
</reference>
<dbReference type="PRINTS" id="PR00069">
    <property type="entry name" value="ALDKETRDTASE"/>
</dbReference>
<dbReference type="GO" id="GO:0005737">
    <property type="term" value="C:cytoplasm"/>
    <property type="evidence" value="ECO:0007669"/>
    <property type="project" value="TreeGrafter"/>
</dbReference>
<evidence type="ECO:0000259" key="2">
    <source>
        <dbReference type="Pfam" id="PF00248"/>
    </source>
</evidence>
<dbReference type="Proteomes" id="UP000007796">
    <property type="component" value="Unassembled WGS sequence"/>
</dbReference>
<dbReference type="InParanoid" id="F0X738"/>
<keyword evidence="4" id="KW-1185">Reference proteome</keyword>
<dbReference type="GO" id="GO:0016491">
    <property type="term" value="F:oxidoreductase activity"/>
    <property type="evidence" value="ECO:0007669"/>
    <property type="project" value="UniProtKB-KW"/>
</dbReference>